<evidence type="ECO:0000313" key="5">
    <source>
        <dbReference type="Proteomes" id="UP000494165"/>
    </source>
</evidence>
<feature type="region of interest" description="Disordered" evidence="1">
    <location>
        <begin position="519"/>
        <end position="558"/>
    </location>
</feature>
<evidence type="ECO:0000256" key="2">
    <source>
        <dbReference type="SAM" id="Phobius"/>
    </source>
</evidence>
<reference evidence="4 5" key="1">
    <citation type="submission" date="2020-04" db="EMBL/GenBank/DDBJ databases">
        <authorList>
            <person name="Alioto T."/>
            <person name="Alioto T."/>
            <person name="Gomez Garrido J."/>
        </authorList>
    </citation>
    <scope>NUCLEOTIDE SEQUENCE [LARGE SCALE GENOMIC DNA]</scope>
</reference>
<dbReference type="Proteomes" id="UP000494165">
    <property type="component" value="Unassembled WGS sequence"/>
</dbReference>
<gene>
    <name evidence="4" type="ORF">CLODIP_2_CD15663</name>
</gene>
<feature type="region of interest" description="Disordered" evidence="1">
    <location>
        <begin position="1077"/>
        <end position="1113"/>
    </location>
</feature>
<feature type="region of interest" description="Disordered" evidence="1">
    <location>
        <begin position="926"/>
        <end position="951"/>
    </location>
</feature>
<feature type="compositionally biased region" description="Pro residues" evidence="1">
    <location>
        <begin position="1079"/>
        <end position="1104"/>
    </location>
</feature>
<feature type="region of interest" description="Disordered" evidence="1">
    <location>
        <begin position="1166"/>
        <end position="1196"/>
    </location>
</feature>
<sequence length="1420" mass="159305">MERCPRLVSCVRVDGELAELLAAADELLLLAEASKRSRALDLLMGCAVLVLLAAALFRRSLRRVAIPVPWHKLACLVPPFNASNLTRQPRKTRMDYKTWYDRFEFAIANRDSQFLKENIKKLFDHARDPALKSIYPIFLLCRAELSDGSTCNIVHMIKLARLRFRDDLYAQYLLKYVSTYSVDKENVQKALLKMLKNPEVANAVLQLFYIYIFLPQLTIDLGKLDNPPLEDVEAIEIRPPRALIRACEALETEDYASSVELLTEFAEAGKNGGDAAEQHKMDLSVKFLTAWAQTHVGSQADLARALDTFKGLIGTKILRTEADVDSAGLAERVPMALLGLALLLQKTFRFKLGAKVVDRGLEIVERRGSKLPPYYWPDTDRRLKFSEPEFLKDRFLKLRKILKAPPKPDAVCRFDGCSGVDQSPIPIREIYVEDADFNGYTLIRCSNACQIAYHPNCWKTFKESVGSSAKMRDKDMMGKDCPTADCYLDLVSKRPGKIVKLVPYDKDNKSITVLEWKDPEPSVQAVPSAPPAPPKKKIKREPAPRAPQPNKTVEEKKVAVKSTKVNRGNAAPPFLKTPSVEQDETRLAASFVKERIPKARALYNRPTLLEKACIQPEGRNPHEMQLWFLFALDLLRNSSCGSISKDELLEAFQKETDVLEDLKLNMLPGEHKGLISKCEFVHHLLRSGEFGCIDDRICLAEKIGKTSEWVANDLQQLYKTMYKVQFLSFPPARKSEAKPQPQPPPPTIVCKTGSVKIQDAADYINTEFRKVSVAPVYNPIGTVGQPVSKKEPLQILKVEEKVEVKEKPRVAAVKLEPKDLNSVPASQPVSDRLEQALEQSKLEMGNLKKRVSGLEIALSKESVDLQSQKRTSDKLQMELNRLGVEHKKLKQESNDREKMLKEHLEKTRQEKEALAKQVKELARQNSALEKELNEKKKSLESSESAKGKKKKQDDICNLAIQRVIQLIEAHWQSVRKSYSATKAENEELVMSLLDMLSETSNPSYEDAMKNLQDWESVLDGVETSERTLRTRLGGVRDKSKGLEAIWASLSQIQVPRVADMPKCIITQACKDILKLQHHQPPPPAARALPPAPQPQPKPPPPAPQPAVEESRSSASNYGYAFRMDAQYNMPMPMSTSHERLYFDDRFNARPLLPSAFGNKVLNGERAMRSSSPPLRITRDCPSPTSSVSSTSSANCSEHSATSSAAAAATSAFLAALPSTSGMAAHFAPARAIVGKPFVSGNVGNAAPSRDLIPNSLRQHLQRVNVRPAPSLADALKKPEPPSIQVTPATRVPLSDLKIALSFTEQQQKLIALRKLIPYTHESDFKQALHWLCRRRGDVRFLTDKELSIEVCDVLTELLLNASEEELSSNRQDPYLMLDLPSDEPCSICLSPFRENDAPIHVLSCQHFFHNKVFRFFFRLS</sequence>
<keyword evidence="2" id="KW-0472">Membrane</keyword>
<proteinExistence type="predicted"/>
<comment type="caution">
    <text evidence="4">The sequence shown here is derived from an EMBL/GenBank/DDBJ whole genome shotgun (WGS) entry which is preliminary data.</text>
</comment>
<evidence type="ECO:0000259" key="3">
    <source>
        <dbReference type="Pfam" id="PF19179"/>
    </source>
</evidence>
<keyword evidence="5" id="KW-1185">Reference proteome</keyword>
<accession>A0A8S1DMS6</accession>
<evidence type="ECO:0000313" key="4">
    <source>
        <dbReference type="EMBL" id="CAB3382383.1"/>
    </source>
</evidence>
<dbReference type="InterPro" id="IPR013083">
    <property type="entry name" value="Znf_RING/FYVE/PHD"/>
</dbReference>
<dbReference type="InterPro" id="IPR043866">
    <property type="entry name" value="TTC3/DZIP3_dom"/>
</dbReference>
<dbReference type="PANTHER" id="PTHR17550:SF4">
    <property type="entry name" value="E3 UBIQUITIN-PROTEIN LIGASE TTC3"/>
    <property type="match status" value="1"/>
</dbReference>
<keyword evidence="2" id="KW-1133">Transmembrane helix</keyword>
<dbReference type="Gene3D" id="3.30.40.10">
    <property type="entry name" value="Zinc/RING finger domain, C3HC4 (zinc finger)"/>
    <property type="match status" value="1"/>
</dbReference>
<keyword evidence="2" id="KW-0812">Transmembrane</keyword>
<protein>
    <recommendedName>
        <fullName evidence="3">E3 ubiquitin-protein ligase TTC3/DZIP3 domain-containing protein</fullName>
    </recommendedName>
</protein>
<feature type="domain" description="E3 ubiquitin-protein ligase TTC3/DZIP3" evidence="3">
    <location>
        <begin position="386"/>
        <end position="487"/>
    </location>
</feature>
<evidence type="ECO:0000256" key="1">
    <source>
        <dbReference type="SAM" id="MobiDB-lite"/>
    </source>
</evidence>
<dbReference type="Pfam" id="PF19179">
    <property type="entry name" value="TTC3_DZIP3_dom"/>
    <property type="match status" value="1"/>
</dbReference>
<dbReference type="OrthoDB" id="8062037at2759"/>
<dbReference type="SUPFAM" id="SSF57850">
    <property type="entry name" value="RING/U-box"/>
    <property type="match status" value="1"/>
</dbReference>
<feature type="compositionally biased region" description="Low complexity" evidence="1">
    <location>
        <begin position="1181"/>
        <end position="1192"/>
    </location>
</feature>
<name>A0A8S1DMS6_9INSE</name>
<dbReference type="EMBL" id="CADEPI010000268">
    <property type="protein sequence ID" value="CAB3382383.1"/>
    <property type="molecule type" value="Genomic_DNA"/>
</dbReference>
<feature type="transmembrane region" description="Helical" evidence="2">
    <location>
        <begin position="39"/>
        <end position="57"/>
    </location>
</feature>
<organism evidence="4 5">
    <name type="scientific">Cloeon dipterum</name>
    <dbReference type="NCBI Taxonomy" id="197152"/>
    <lineage>
        <taxon>Eukaryota</taxon>
        <taxon>Metazoa</taxon>
        <taxon>Ecdysozoa</taxon>
        <taxon>Arthropoda</taxon>
        <taxon>Hexapoda</taxon>
        <taxon>Insecta</taxon>
        <taxon>Pterygota</taxon>
        <taxon>Palaeoptera</taxon>
        <taxon>Ephemeroptera</taxon>
        <taxon>Pisciforma</taxon>
        <taxon>Baetidae</taxon>
        <taxon>Cloeon</taxon>
    </lineage>
</organism>
<dbReference type="PANTHER" id="PTHR17550">
    <property type="entry name" value="E3 UBIQUITIN-PROTEIN LIGASE TTC3"/>
    <property type="match status" value="1"/>
</dbReference>